<dbReference type="InterPro" id="IPR006143">
    <property type="entry name" value="RND_pump_MFP"/>
</dbReference>
<dbReference type="PANTHER" id="PTHR30469">
    <property type="entry name" value="MULTIDRUG RESISTANCE PROTEIN MDTA"/>
    <property type="match status" value="1"/>
</dbReference>
<name>A0A1X7AME0_9GAMM</name>
<evidence type="ECO:0000313" key="5">
    <source>
        <dbReference type="EMBL" id="SMA49103.1"/>
    </source>
</evidence>
<dbReference type="InterPro" id="IPR058624">
    <property type="entry name" value="MdtA-like_HH"/>
</dbReference>
<sequence>MLKKMLLMLTVTGVLFGAVFGVYFMMMQGMSQGMASYVPPPTAVKAADATQESWHPYLSSIGTLTARQGVDIRSEVSGIIKELNFRSGQDITEGQLLITLDDDVERANLKSFQARKKLAQLTWERDKSLLAQKAISRTQFDQSTATLDEAAAAVEQTLAVLDNKKITAPFSGRIGISRAEAGDYIRDGDKLATLQNIDELYLDFNMPEQDYPKLFIGQTVNFTVQAYPDQVFTAKVDAINAKVDSSTRNIEVRALMDNRDRLLVPGMFADLQVLAEKPVDVITLPETAITYTLYGDSVYVIRGDAEQLSVELVQIETGDIQGNRVAILSGLEGNEQVVDGGQLKLYNGASVAIKGAGDDSGQSGWE</sequence>
<evidence type="ECO:0000256" key="1">
    <source>
        <dbReference type="ARBA" id="ARBA00009477"/>
    </source>
</evidence>
<dbReference type="RefSeq" id="WP_087111393.1">
    <property type="nucleotide sequence ID" value="NZ_CBCSCN010000007.1"/>
</dbReference>
<dbReference type="Proteomes" id="UP000196573">
    <property type="component" value="Unassembled WGS sequence"/>
</dbReference>
<dbReference type="GO" id="GO:1990281">
    <property type="term" value="C:efflux pump complex"/>
    <property type="evidence" value="ECO:0007669"/>
    <property type="project" value="TreeGrafter"/>
</dbReference>
<keyword evidence="6" id="KW-1185">Reference proteome</keyword>
<evidence type="ECO:0000259" key="2">
    <source>
        <dbReference type="Pfam" id="PF25876"/>
    </source>
</evidence>
<accession>A0A1X7AME0</accession>
<dbReference type="FunFam" id="2.40.30.170:FF:000010">
    <property type="entry name" value="Efflux RND transporter periplasmic adaptor subunit"/>
    <property type="match status" value="1"/>
</dbReference>
<dbReference type="Gene3D" id="2.40.50.100">
    <property type="match status" value="1"/>
</dbReference>
<dbReference type="Gene3D" id="2.40.30.170">
    <property type="match status" value="1"/>
</dbReference>
<dbReference type="Pfam" id="PF25917">
    <property type="entry name" value="BSH_RND"/>
    <property type="match status" value="1"/>
</dbReference>
<evidence type="ECO:0000313" key="6">
    <source>
        <dbReference type="Proteomes" id="UP000196573"/>
    </source>
</evidence>
<feature type="domain" description="CusB-like beta-barrel" evidence="4">
    <location>
        <begin position="202"/>
        <end position="275"/>
    </location>
</feature>
<dbReference type="EMBL" id="FWPT01000007">
    <property type="protein sequence ID" value="SMA49103.1"/>
    <property type="molecule type" value="Genomic_DNA"/>
</dbReference>
<reference evidence="5 6" key="1">
    <citation type="submission" date="2017-03" db="EMBL/GenBank/DDBJ databases">
        <authorList>
            <person name="Afonso C.L."/>
            <person name="Miller P.J."/>
            <person name="Scott M.A."/>
            <person name="Spackman E."/>
            <person name="Goraichik I."/>
            <person name="Dimitrov K.M."/>
            <person name="Suarez D.L."/>
            <person name="Swayne D.E."/>
        </authorList>
    </citation>
    <scope>NUCLEOTIDE SEQUENCE [LARGE SCALE GENOMIC DNA]</scope>
    <source>
        <strain evidence="5">SB41UT1</strain>
    </source>
</reference>
<dbReference type="Pfam" id="PF25954">
    <property type="entry name" value="Beta-barrel_RND_2"/>
    <property type="match status" value="1"/>
</dbReference>
<evidence type="ECO:0000259" key="3">
    <source>
        <dbReference type="Pfam" id="PF25917"/>
    </source>
</evidence>
<organism evidence="5 6">
    <name type="scientific">Parendozoicomonas haliclonae</name>
    <dbReference type="NCBI Taxonomy" id="1960125"/>
    <lineage>
        <taxon>Bacteria</taxon>
        <taxon>Pseudomonadati</taxon>
        <taxon>Pseudomonadota</taxon>
        <taxon>Gammaproteobacteria</taxon>
        <taxon>Oceanospirillales</taxon>
        <taxon>Endozoicomonadaceae</taxon>
        <taxon>Parendozoicomonas</taxon>
    </lineage>
</organism>
<protein>
    <submittedName>
        <fullName evidence="5">Multidrug resistance protein MdtA</fullName>
    </submittedName>
</protein>
<dbReference type="AlphaFoldDB" id="A0A1X7AME0"/>
<feature type="domain" description="Multidrug resistance protein MdtA-like barrel-sandwich hybrid" evidence="3">
    <location>
        <begin position="70"/>
        <end position="192"/>
    </location>
</feature>
<dbReference type="GO" id="GO:0015562">
    <property type="term" value="F:efflux transmembrane transporter activity"/>
    <property type="evidence" value="ECO:0007669"/>
    <property type="project" value="TreeGrafter"/>
</dbReference>
<dbReference type="NCBIfam" id="TIGR01730">
    <property type="entry name" value="RND_mfp"/>
    <property type="match status" value="1"/>
</dbReference>
<gene>
    <name evidence="5" type="primary">mdtA_4</name>
    <name evidence="5" type="ORF">EHSB41UT_03053</name>
</gene>
<dbReference type="Pfam" id="PF25876">
    <property type="entry name" value="HH_MFP_RND"/>
    <property type="match status" value="1"/>
</dbReference>
<dbReference type="InterPro" id="IPR058792">
    <property type="entry name" value="Beta-barrel_RND_2"/>
</dbReference>
<dbReference type="OrthoDB" id="9806939at2"/>
<dbReference type="SUPFAM" id="SSF111369">
    <property type="entry name" value="HlyD-like secretion proteins"/>
    <property type="match status" value="1"/>
</dbReference>
<feature type="domain" description="Multidrug resistance protein MdtA-like alpha-helical hairpin" evidence="2">
    <location>
        <begin position="106"/>
        <end position="166"/>
    </location>
</feature>
<evidence type="ECO:0000259" key="4">
    <source>
        <dbReference type="Pfam" id="PF25954"/>
    </source>
</evidence>
<dbReference type="InterPro" id="IPR058625">
    <property type="entry name" value="MdtA-like_BSH"/>
</dbReference>
<proteinExistence type="inferred from homology"/>
<dbReference type="Gene3D" id="1.10.287.470">
    <property type="entry name" value="Helix hairpin bin"/>
    <property type="match status" value="1"/>
</dbReference>
<dbReference type="PANTHER" id="PTHR30469:SF11">
    <property type="entry name" value="BLL4320 PROTEIN"/>
    <property type="match status" value="1"/>
</dbReference>
<comment type="similarity">
    <text evidence="1">Belongs to the membrane fusion protein (MFP) (TC 8.A.1) family.</text>
</comment>
<dbReference type="Gene3D" id="2.40.420.20">
    <property type="match status" value="1"/>
</dbReference>